<reference evidence="2" key="1">
    <citation type="submission" date="2016-07" db="EMBL/GenBank/DDBJ databases">
        <authorList>
            <person name="Florea S."/>
            <person name="Webb J.S."/>
            <person name="Jaromczyk J."/>
            <person name="Schardl C.L."/>
        </authorList>
    </citation>
    <scope>NUCLEOTIDE SEQUENCE [LARGE SCALE GENOMIC DNA]</scope>
    <source>
        <strain evidence="2">CDC-D5610</strain>
    </source>
</reference>
<dbReference type="RefSeq" id="WP_094092007.1">
    <property type="nucleotide sequence ID" value="NZ_CP016397.1"/>
</dbReference>
<proteinExistence type="predicted"/>
<dbReference type="OrthoDB" id="5647572at2"/>
<gene>
    <name evidence="1" type="ORF">clem_13615</name>
</gene>
<dbReference type="EMBL" id="CP016397">
    <property type="protein sequence ID" value="ASQ47250.1"/>
    <property type="molecule type" value="Genomic_DNA"/>
</dbReference>
<dbReference type="AlphaFoldDB" id="A0A222P5W4"/>
<organism evidence="1 2">
    <name type="scientific">Legionella clemsonensis</name>
    <dbReference type="NCBI Taxonomy" id="1867846"/>
    <lineage>
        <taxon>Bacteria</taxon>
        <taxon>Pseudomonadati</taxon>
        <taxon>Pseudomonadota</taxon>
        <taxon>Gammaproteobacteria</taxon>
        <taxon>Legionellales</taxon>
        <taxon>Legionellaceae</taxon>
        <taxon>Legionella</taxon>
    </lineage>
</organism>
<evidence type="ECO:0000313" key="2">
    <source>
        <dbReference type="Proteomes" id="UP000201728"/>
    </source>
</evidence>
<name>A0A222P5W4_9GAMM</name>
<keyword evidence="2" id="KW-1185">Reference proteome</keyword>
<accession>A0A222P5W4</accession>
<evidence type="ECO:0000313" key="1">
    <source>
        <dbReference type="EMBL" id="ASQ47250.1"/>
    </source>
</evidence>
<dbReference type="Proteomes" id="UP000201728">
    <property type="component" value="Chromosome"/>
</dbReference>
<sequence>MNQRLVWNFEINAVPLLDIKTLSNHERENIKWEARYFWSHHEIICLTGLDDSFLDLSRYDIKHREDYYLLLPGNNYNIKRRREELQYKPLLQKQDNICGFGKKIDLYRDSPSADLQVETLSKKSKQINVSKVAFIYKFPTTPSVKLELARLLVKEKIFFSACIEGRSQFLVTHMAKHLLPDQVSCDYVSFLKQFVKP</sequence>
<dbReference type="KEGG" id="lcd:clem_13615"/>
<protein>
    <submittedName>
        <fullName evidence="1">Uncharacterized protein</fullName>
    </submittedName>
</protein>